<comment type="caution">
    <text evidence="1">The sequence shown here is derived from an EMBL/GenBank/DDBJ whole genome shotgun (WGS) entry which is preliminary data.</text>
</comment>
<evidence type="ECO:0000313" key="1">
    <source>
        <dbReference type="EMBL" id="KAL0410764.1"/>
    </source>
</evidence>
<reference evidence="1" key="2">
    <citation type="journal article" date="2024" name="Plant">
        <title>Genomic evolution and insights into agronomic trait innovations of Sesamum species.</title>
        <authorList>
            <person name="Miao H."/>
            <person name="Wang L."/>
            <person name="Qu L."/>
            <person name="Liu H."/>
            <person name="Sun Y."/>
            <person name="Le M."/>
            <person name="Wang Q."/>
            <person name="Wei S."/>
            <person name="Zheng Y."/>
            <person name="Lin W."/>
            <person name="Duan Y."/>
            <person name="Cao H."/>
            <person name="Xiong S."/>
            <person name="Wang X."/>
            <person name="Wei L."/>
            <person name="Li C."/>
            <person name="Ma Q."/>
            <person name="Ju M."/>
            <person name="Zhao R."/>
            <person name="Li G."/>
            <person name="Mu C."/>
            <person name="Tian Q."/>
            <person name="Mei H."/>
            <person name="Zhang T."/>
            <person name="Gao T."/>
            <person name="Zhang H."/>
        </authorList>
    </citation>
    <scope>NUCLEOTIDE SEQUENCE</scope>
    <source>
        <strain evidence="1">KEN1</strain>
    </source>
</reference>
<reference evidence="1" key="1">
    <citation type="submission" date="2020-06" db="EMBL/GenBank/DDBJ databases">
        <authorList>
            <person name="Li T."/>
            <person name="Hu X."/>
            <person name="Zhang T."/>
            <person name="Song X."/>
            <person name="Zhang H."/>
            <person name="Dai N."/>
            <person name="Sheng W."/>
            <person name="Hou X."/>
            <person name="Wei L."/>
        </authorList>
    </citation>
    <scope>NUCLEOTIDE SEQUENCE</scope>
    <source>
        <strain evidence="1">KEN1</strain>
        <tissue evidence="1">Leaf</tissue>
    </source>
</reference>
<protein>
    <submittedName>
        <fullName evidence="1">Uncharacterized protein</fullName>
    </submittedName>
</protein>
<dbReference type="AlphaFoldDB" id="A0AAW2U1U5"/>
<organism evidence="1">
    <name type="scientific">Sesamum latifolium</name>
    <dbReference type="NCBI Taxonomy" id="2727402"/>
    <lineage>
        <taxon>Eukaryota</taxon>
        <taxon>Viridiplantae</taxon>
        <taxon>Streptophyta</taxon>
        <taxon>Embryophyta</taxon>
        <taxon>Tracheophyta</taxon>
        <taxon>Spermatophyta</taxon>
        <taxon>Magnoliopsida</taxon>
        <taxon>eudicotyledons</taxon>
        <taxon>Gunneridae</taxon>
        <taxon>Pentapetalae</taxon>
        <taxon>asterids</taxon>
        <taxon>lamiids</taxon>
        <taxon>Lamiales</taxon>
        <taxon>Pedaliaceae</taxon>
        <taxon>Sesamum</taxon>
    </lineage>
</organism>
<sequence length="136" mass="15273">MSTLAYKSAFCLTCQEKYLFRVETLIFLFLCDPWYPRPFSFKVLSPPQILDHDATVSELIDPISGSWNSQSVETIFWPDEVETILGIPLSRTGGLDTWVWHHTINGRFSVRSAYHVAQSLAGINNGTPSSSTSLCN</sequence>
<proteinExistence type="predicted"/>
<dbReference type="EMBL" id="JACGWN010000013">
    <property type="protein sequence ID" value="KAL0410764.1"/>
    <property type="molecule type" value="Genomic_DNA"/>
</dbReference>
<gene>
    <name evidence="1" type="ORF">Slati_3666100</name>
</gene>
<name>A0AAW2U1U5_9LAMI</name>
<accession>A0AAW2U1U5</accession>